<dbReference type="RefSeq" id="WP_015228412.1">
    <property type="nucleotide sequence ID" value="NC_019780.1"/>
</dbReference>
<dbReference type="AlphaFoldDB" id="K9YSS8"/>
<name>K9YSS8_DACS8</name>
<evidence type="ECO:0000313" key="2">
    <source>
        <dbReference type="Proteomes" id="UP000010482"/>
    </source>
</evidence>
<organism evidence="1 2">
    <name type="scientific">Dactylococcopsis salina (strain PCC 8305)</name>
    <name type="common">Myxobactron salinum</name>
    <dbReference type="NCBI Taxonomy" id="13035"/>
    <lineage>
        <taxon>Bacteria</taxon>
        <taxon>Bacillati</taxon>
        <taxon>Cyanobacteriota</taxon>
        <taxon>Cyanophyceae</taxon>
        <taxon>Nodosilineales</taxon>
        <taxon>Cymatolegaceae</taxon>
        <taxon>Dactylococcopsis</taxon>
    </lineage>
</organism>
<accession>K9YSS8</accession>
<dbReference type="HOGENOM" id="CLU_193522_0_0_3"/>
<reference evidence="1" key="1">
    <citation type="submission" date="2012-04" db="EMBL/GenBank/DDBJ databases">
        <title>Finished genome of Dactylococcopsis salina PCC 8305.</title>
        <authorList>
            <consortium name="US DOE Joint Genome Institute"/>
            <person name="Gugger M."/>
            <person name="Coursin T."/>
            <person name="Rippka R."/>
            <person name="Tandeau De Marsac N."/>
            <person name="Huntemann M."/>
            <person name="Wei C.-L."/>
            <person name="Han J."/>
            <person name="Detter J.C."/>
            <person name="Han C."/>
            <person name="Tapia R."/>
            <person name="Daligault H."/>
            <person name="Chen A."/>
            <person name="Krypides N."/>
            <person name="Mavromatis K."/>
            <person name="Markowitz V."/>
            <person name="Szeto E."/>
            <person name="Ivanova N."/>
            <person name="Ovchinnikova G."/>
            <person name="Pagani I."/>
            <person name="Pati A."/>
            <person name="Goodwin L."/>
            <person name="Peters L."/>
            <person name="Pitluck S."/>
            <person name="Woyke T."/>
            <person name="Kerfeld C."/>
        </authorList>
    </citation>
    <scope>NUCLEOTIDE SEQUENCE [LARGE SCALE GENOMIC DNA]</scope>
    <source>
        <strain evidence="1">PCC 8305</strain>
    </source>
</reference>
<sequence>MSKKVYQLSLDFDQILKLVEQLSESEKIKLSKELEKKLREQKLTELLQAFETDDLSLEEITEEVETVRFDWKTND</sequence>
<dbReference type="PATRIC" id="fig|13035.3.peg.707"/>
<proteinExistence type="predicted"/>
<evidence type="ECO:0000313" key="1">
    <source>
        <dbReference type="EMBL" id="AFZ49400.1"/>
    </source>
</evidence>
<dbReference type="KEGG" id="dsl:Dacsa_0626"/>
<dbReference type="eggNOG" id="ENOG5032Z6G">
    <property type="taxonomic scope" value="Bacteria"/>
</dbReference>
<dbReference type="EMBL" id="CP003944">
    <property type="protein sequence ID" value="AFZ49400.1"/>
    <property type="molecule type" value="Genomic_DNA"/>
</dbReference>
<dbReference type="Proteomes" id="UP000010482">
    <property type="component" value="Chromosome"/>
</dbReference>
<keyword evidence="2" id="KW-1185">Reference proteome</keyword>
<gene>
    <name evidence="1" type="ORF">Dacsa_0626</name>
</gene>
<dbReference type="NCBIfam" id="NF047401">
    <property type="entry name" value="TA_anti_VapB15"/>
    <property type="match status" value="1"/>
</dbReference>
<protein>
    <submittedName>
        <fullName evidence="1">Uncharacterized protein</fullName>
    </submittedName>
</protein>